<evidence type="ECO:0000313" key="2">
    <source>
        <dbReference type="EMBL" id="KAF1950359.1"/>
    </source>
</evidence>
<feature type="signal peptide" evidence="1">
    <location>
        <begin position="1"/>
        <end position="18"/>
    </location>
</feature>
<accession>A0A6A5TF28</accession>
<evidence type="ECO:0000256" key="1">
    <source>
        <dbReference type="SAM" id="SignalP"/>
    </source>
</evidence>
<feature type="chain" id="PRO_5025379948" evidence="1">
    <location>
        <begin position="19"/>
        <end position="143"/>
    </location>
</feature>
<keyword evidence="3" id="KW-1185">Reference proteome</keyword>
<protein>
    <submittedName>
        <fullName evidence="2">Uncharacterized protein</fullName>
    </submittedName>
</protein>
<organism evidence="2 3">
    <name type="scientific">Byssothecium circinans</name>
    <dbReference type="NCBI Taxonomy" id="147558"/>
    <lineage>
        <taxon>Eukaryota</taxon>
        <taxon>Fungi</taxon>
        <taxon>Dikarya</taxon>
        <taxon>Ascomycota</taxon>
        <taxon>Pezizomycotina</taxon>
        <taxon>Dothideomycetes</taxon>
        <taxon>Pleosporomycetidae</taxon>
        <taxon>Pleosporales</taxon>
        <taxon>Massarineae</taxon>
        <taxon>Massarinaceae</taxon>
        <taxon>Byssothecium</taxon>
    </lineage>
</organism>
<dbReference type="AlphaFoldDB" id="A0A6A5TF28"/>
<keyword evidence="1" id="KW-0732">Signal</keyword>
<reference evidence="2" key="1">
    <citation type="journal article" date="2020" name="Stud. Mycol.">
        <title>101 Dothideomycetes genomes: a test case for predicting lifestyles and emergence of pathogens.</title>
        <authorList>
            <person name="Haridas S."/>
            <person name="Albert R."/>
            <person name="Binder M."/>
            <person name="Bloem J."/>
            <person name="Labutti K."/>
            <person name="Salamov A."/>
            <person name="Andreopoulos B."/>
            <person name="Baker S."/>
            <person name="Barry K."/>
            <person name="Bills G."/>
            <person name="Bluhm B."/>
            <person name="Cannon C."/>
            <person name="Castanera R."/>
            <person name="Culley D."/>
            <person name="Daum C."/>
            <person name="Ezra D."/>
            <person name="Gonzalez J."/>
            <person name="Henrissat B."/>
            <person name="Kuo A."/>
            <person name="Liang C."/>
            <person name="Lipzen A."/>
            <person name="Lutzoni F."/>
            <person name="Magnuson J."/>
            <person name="Mondo S."/>
            <person name="Nolan M."/>
            <person name="Ohm R."/>
            <person name="Pangilinan J."/>
            <person name="Park H.-J."/>
            <person name="Ramirez L."/>
            <person name="Alfaro M."/>
            <person name="Sun H."/>
            <person name="Tritt A."/>
            <person name="Yoshinaga Y."/>
            <person name="Zwiers L.-H."/>
            <person name="Turgeon B."/>
            <person name="Goodwin S."/>
            <person name="Spatafora J."/>
            <person name="Crous P."/>
            <person name="Grigoriev I."/>
        </authorList>
    </citation>
    <scope>NUCLEOTIDE SEQUENCE</scope>
    <source>
        <strain evidence="2">CBS 675.92</strain>
    </source>
</reference>
<gene>
    <name evidence="2" type="ORF">CC80DRAFT_509707</name>
</gene>
<dbReference type="EMBL" id="ML977026">
    <property type="protein sequence ID" value="KAF1950359.1"/>
    <property type="molecule type" value="Genomic_DNA"/>
</dbReference>
<name>A0A6A5TF28_9PLEO</name>
<dbReference type="Proteomes" id="UP000800035">
    <property type="component" value="Unassembled WGS sequence"/>
</dbReference>
<evidence type="ECO:0000313" key="3">
    <source>
        <dbReference type="Proteomes" id="UP000800035"/>
    </source>
</evidence>
<sequence>MRFYLTILTSALLGAAIAAPAPNPTFADCAKGRKNCEAMVQMLEDTSFNGKFMYWGDQNDMKPKEQAQCLNHLNAWGMSSVKFQPHKSGKRWGCRLYRHFNCEGEYKWYRSSLRLFNNVNDRVNSMLCFFSDVQDPIEKLMGD</sequence>
<proteinExistence type="predicted"/>